<evidence type="ECO:0000313" key="5">
    <source>
        <dbReference type="Proteomes" id="UP001159042"/>
    </source>
</evidence>
<evidence type="ECO:0000256" key="2">
    <source>
        <dbReference type="SAM" id="MobiDB-lite"/>
    </source>
</evidence>
<name>A0AAV8V7J9_9CUCU</name>
<dbReference type="EMBL" id="JANEYG010000355">
    <property type="protein sequence ID" value="KAJ8910092.1"/>
    <property type="molecule type" value="Genomic_DNA"/>
</dbReference>
<keyword evidence="1" id="KW-0479">Metal-binding</keyword>
<proteinExistence type="predicted"/>
<evidence type="ECO:0000259" key="3">
    <source>
        <dbReference type="PROSITE" id="PS50157"/>
    </source>
</evidence>
<dbReference type="Proteomes" id="UP001159042">
    <property type="component" value="Unassembled WGS sequence"/>
</dbReference>
<dbReference type="Pfam" id="PF00096">
    <property type="entry name" value="zf-C2H2"/>
    <property type="match status" value="2"/>
</dbReference>
<accession>A0AAV8V7J9</accession>
<dbReference type="InterPro" id="IPR036236">
    <property type="entry name" value="Znf_C2H2_sf"/>
</dbReference>
<dbReference type="GO" id="GO:0008270">
    <property type="term" value="F:zinc ion binding"/>
    <property type="evidence" value="ECO:0007669"/>
    <property type="project" value="UniProtKB-KW"/>
</dbReference>
<dbReference type="SUPFAM" id="SSF57667">
    <property type="entry name" value="beta-beta-alpha zinc fingers"/>
    <property type="match status" value="1"/>
</dbReference>
<feature type="domain" description="C2H2-type" evidence="3">
    <location>
        <begin position="98"/>
        <end position="125"/>
    </location>
</feature>
<feature type="compositionally biased region" description="Low complexity" evidence="2">
    <location>
        <begin position="10"/>
        <end position="21"/>
    </location>
</feature>
<feature type="compositionally biased region" description="Low complexity" evidence="2">
    <location>
        <begin position="182"/>
        <end position="202"/>
    </location>
</feature>
<feature type="domain" description="C2H2-type" evidence="3">
    <location>
        <begin position="158"/>
        <end position="186"/>
    </location>
</feature>
<dbReference type="PROSITE" id="PS00028">
    <property type="entry name" value="ZINC_FINGER_C2H2_1"/>
    <property type="match status" value="2"/>
</dbReference>
<gene>
    <name evidence="4" type="ORF">NQ315_013229</name>
</gene>
<protein>
    <recommendedName>
        <fullName evidence="3">C2H2-type domain-containing protein</fullName>
    </recommendedName>
</protein>
<sequence length="332" mass="37555">MFDPNTITTQQSQIQYQQPQQNEKDKTQEQKDTFSPFCYANVNMIHKITPNTTQTHNSTVNMSQLTDDKCYITQPFSYNYTLVNQNLLTQNTISNITFKCEVCGLMFAHLSLLNHHKKVHHGQSDQQQAQQQQITVQVQQPQQQPTQIQIVSADRIRFPCEECGLTFTTQNDLKTHKIQSHQPQQQQQQQQQQVQTQQPQQQQQNTLKIKNCESCGAPLPQDNNKKRAVMKVKCESCLSAEAIQPQIFVVATAPDTSVKFEESTGTQTQTLGTQNSIPIGIKNNHPVKRRGVASVTKCTKCNGSGIIFIGGAKNQQNNVDKPFHCNICNGKR</sequence>
<comment type="caution">
    <text evidence="4">The sequence shown here is derived from an EMBL/GenBank/DDBJ whole genome shotgun (WGS) entry which is preliminary data.</text>
</comment>
<keyword evidence="1" id="KW-0862">Zinc</keyword>
<dbReference type="AlphaFoldDB" id="A0AAV8V7J9"/>
<organism evidence="4 5">
    <name type="scientific">Exocentrus adspersus</name>
    <dbReference type="NCBI Taxonomy" id="1586481"/>
    <lineage>
        <taxon>Eukaryota</taxon>
        <taxon>Metazoa</taxon>
        <taxon>Ecdysozoa</taxon>
        <taxon>Arthropoda</taxon>
        <taxon>Hexapoda</taxon>
        <taxon>Insecta</taxon>
        <taxon>Pterygota</taxon>
        <taxon>Neoptera</taxon>
        <taxon>Endopterygota</taxon>
        <taxon>Coleoptera</taxon>
        <taxon>Polyphaga</taxon>
        <taxon>Cucujiformia</taxon>
        <taxon>Chrysomeloidea</taxon>
        <taxon>Cerambycidae</taxon>
        <taxon>Lamiinae</taxon>
        <taxon>Acanthocinini</taxon>
        <taxon>Exocentrus</taxon>
    </lineage>
</organism>
<keyword evidence="5" id="KW-1185">Reference proteome</keyword>
<reference evidence="4 5" key="1">
    <citation type="journal article" date="2023" name="Insect Mol. Biol.">
        <title>Genome sequencing provides insights into the evolution of gene families encoding plant cell wall-degrading enzymes in longhorned beetles.</title>
        <authorList>
            <person name="Shin N.R."/>
            <person name="Okamura Y."/>
            <person name="Kirsch R."/>
            <person name="Pauchet Y."/>
        </authorList>
    </citation>
    <scope>NUCLEOTIDE SEQUENCE [LARGE SCALE GENOMIC DNA]</scope>
    <source>
        <strain evidence="4">EAD_L_NR</strain>
    </source>
</reference>
<keyword evidence="1" id="KW-0863">Zinc-finger</keyword>
<dbReference type="Gene3D" id="3.30.160.60">
    <property type="entry name" value="Classic Zinc Finger"/>
    <property type="match status" value="2"/>
</dbReference>
<feature type="region of interest" description="Disordered" evidence="2">
    <location>
        <begin position="1"/>
        <end position="30"/>
    </location>
</feature>
<feature type="compositionally biased region" description="Low complexity" evidence="2">
    <location>
        <begin position="126"/>
        <end position="138"/>
    </location>
</feature>
<dbReference type="SMART" id="SM00355">
    <property type="entry name" value="ZnF_C2H2"/>
    <property type="match status" value="2"/>
</dbReference>
<dbReference type="PROSITE" id="PS50157">
    <property type="entry name" value="ZINC_FINGER_C2H2_2"/>
    <property type="match status" value="2"/>
</dbReference>
<evidence type="ECO:0000256" key="1">
    <source>
        <dbReference type="PROSITE-ProRule" id="PRU00042"/>
    </source>
</evidence>
<evidence type="ECO:0000313" key="4">
    <source>
        <dbReference type="EMBL" id="KAJ8910092.1"/>
    </source>
</evidence>
<feature type="region of interest" description="Disordered" evidence="2">
    <location>
        <begin position="175"/>
        <end position="202"/>
    </location>
</feature>
<feature type="region of interest" description="Disordered" evidence="2">
    <location>
        <begin position="119"/>
        <end position="138"/>
    </location>
</feature>
<dbReference type="InterPro" id="IPR013087">
    <property type="entry name" value="Znf_C2H2_type"/>
</dbReference>